<dbReference type="Proteomes" id="UP001500604">
    <property type="component" value="Unassembled WGS sequence"/>
</dbReference>
<evidence type="ECO:0000313" key="14">
    <source>
        <dbReference type="Proteomes" id="UP001500604"/>
    </source>
</evidence>
<evidence type="ECO:0000259" key="12">
    <source>
        <dbReference type="Pfam" id="PF06974"/>
    </source>
</evidence>
<organism evidence="13 14">
    <name type="scientific">Kistimonas scapharcae</name>
    <dbReference type="NCBI Taxonomy" id="1036133"/>
    <lineage>
        <taxon>Bacteria</taxon>
        <taxon>Pseudomonadati</taxon>
        <taxon>Pseudomonadota</taxon>
        <taxon>Gammaproteobacteria</taxon>
        <taxon>Oceanospirillales</taxon>
        <taxon>Endozoicomonadaceae</taxon>
        <taxon>Kistimonas</taxon>
    </lineage>
</organism>
<dbReference type="PANTHER" id="PTHR31650">
    <property type="entry name" value="O-ACYLTRANSFERASE (WSD1-LIKE) FAMILY PROTEIN"/>
    <property type="match status" value="1"/>
</dbReference>
<keyword evidence="8" id="KW-0443">Lipid metabolism</keyword>
<keyword evidence="6" id="KW-0808">Transferase</keyword>
<evidence type="ECO:0000256" key="5">
    <source>
        <dbReference type="ARBA" id="ARBA00022516"/>
    </source>
</evidence>
<dbReference type="RefSeq" id="WP_345199390.1">
    <property type="nucleotide sequence ID" value="NZ_BAABFL010000480.1"/>
</dbReference>
<dbReference type="InterPro" id="IPR014292">
    <property type="entry name" value="Acyl_transf_WS/DGAT"/>
</dbReference>
<evidence type="ECO:0000256" key="2">
    <source>
        <dbReference type="ARBA" id="ARBA00005189"/>
    </source>
</evidence>
<feature type="domain" description="O-acyltransferase WSD1-like N-terminal" evidence="11">
    <location>
        <begin position="7"/>
        <end position="277"/>
    </location>
</feature>
<dbReference type="Pfam" id="PF03007">
    <property type="entry name" value="WS_DGAT_cat"/>
    <property type="match status" value="1"/>
</dbReference>
<dbReference type="EMBL" id="BAABFL010000480">
    <property type="protein sequence ID" value="GAA4652759.1"/>
    <property type="molecule type" value="Genomic_DNA"/>
</dbReference>
<dbReference type="NCBIfam" id="TIGR02946">
    <property type="entry name" value="acyl_WS_DGAT"/>
    <property type="match status" value="1"/>
</dbReference>
<dbReference type="Pfam" id="PF06974">
    <property type="entry name" value="WS_DGAT_C"/>
    <property type="match status" value="1"/>
</dbReference>
<evidence type="ECO:0000256" key="6">
    <source>
        <dbReference type="ARBA" id="ARBA00022679"/>
    </source>
</evidence>
<evidence type="ECO:0000259" key="11">
    <source>
        <dbReference type="Pfam" id="PF03007"/>
    </source>
</evidence>
<comment type="caution">
    <text evidence="13">The sequence shown here is derived from an EMBL/GenBank/DDBJ whole genome shotgun (WGS) entry which is preliminary data.</text>
</comment>
<keyword evidence="7" id="KW-0319">Glycerol metabolism</keyword>
<comment type="pathway">
    <text evidence="1">Glycerolipid metabolism; triacylglycerol biosynthesis.</text>
</comment>
<feature type="domain" description="O-acyltransferase WSD1 C-terminal" evidence="12">
    <location>
        <begin position="325"/>
        <end position="476"/>
    </location>
</feature>
<evidence type="ECO:0000256" key="1">
    <source>
        <dbReference type="ARBA" id="ARBA00004771"/>
    </source>
</evidence>
<evidence type="ECO:0000256" key="8">
    <source>
        <dbReference type="ARBA" id="ARBA00023098"/>
    </source>
</evidence>
<dbReference type="SUPFAM" id="SSF52777">
    <property type="entry name" value="CoA-dependent acyltransferases"/>
    <property type="match status" value="1"/>
</dbReference>
<gene>
    <name evidence="13" type="ORF">GCM10023116_50430</name>
</gene>
<protein>
    <recommendedName>
        <fullName evidence="4">diacylglycerol O-acyltransferase</fullName>
        <ecNumber evidence="4">2.3.1.20</ecNumber>
    </recommendedName>
</protein>
<proteinExistence type="inferred from homology"/>
<name>A0ABP8VB61_9GAMM</name>
<evidence type="ECO:0000256" key="9">
    <source>
        <dbReference type="ARBA" id="ARBA00023315"/>
    </source>
</evidence>
<accession>A0ABP8VB61</accession>
<dbReference type="EC" id="2.3.1.20" evidence="4"/>
<dbReference type="InterPro" id="IPR009721">
    <property type="entry name" value="O-acyltransferase_WSD1_C"/>
</dbReference>
<comment type="pathway">
    <text evidence="2">Lipid metabolism.</text>
</comment>
<keyword evidence="5" id="KW-0444">Lipid biosynthesis</keyword>
<keyword evidence="9" id="KW-0012">Acyltransferase</keyword>
<dbReference type="InterPro" id="IPR045034">
    <property type="entry name" value="O-acyltransferase_WSD1-like"/>
</dbReference>
<comment type="similarity">
    <text evidence="3">Belongs to the long-chain O-acyltransferase family.</text>
</comment>
<keyword evidence="14" id="KW-1185">Reference proteome</keyword>
<comment type="catalytic activity">
    <reaction evidence="10">
        <text>an acyl-CoA + a 1,2-diacyl-sn-glycerol = a triacyl-sn-glycerol + CoA</text>
        <dbReference type="Rhea" id="RHEA:10868"/>
        <dbReference type="ChEBI" id="CHEBI:17815"/>
        <dbReference type="ChEBI" id="CHEBI:57287"/>
        <dbReference type="ChEBI" id="CHEBI:58342"/>
        <dbReference type="ChEBI" id="CHEBI:64615"/>
        <dbReference type="EC" id="2.3.1.20"/>
    </reaction>
</comment>
<evidence type="ECO:0000256" key="7">
    <source>
        <dbReference type="ARBA" id="ARBA00022798"/>
    </source>
</evidence>
<dbReference type="InterPro" id="IPR004255">
    <property type="entry name" value="O-acyltransferase_WSD1_N"/>
</dbReference>
<evidence type="ECO:0000256" key="3">
    <source>
        <dbReference type="ARBA" id="ARBA00009587"/>
    </source>
</evidence>
<evidence type="ECO:0000256" key="4">
    <source>
        <dbReference type="ARBA" id="ARBA00013244"/>
    </source>
</evidence>
<dbReference type="PANTHER" id="PTHR31650:SF1">
    <property type="entry name" value="WAX ESTER SYNTHASE_DIACYLGLYCEROL ACYLTRANSFERASE 4-RELATED"/>
    <property type="match status" value="1"/>
</dbReference>
<sequence length="480" mass="53289">MVTTGHLSALDTLFLNLETDTTPMHVGCLAIYDPSTSAEGRFDFNVFLSNFERRMTQVPVMRQRHVSAPFGLDFPRWISDPNFDLSFHLQHIALPKPGSWKQLRELAARLHASPLDLSRPPWEIYVVEGVNGVEGFPVGCYAVITKIHHALADGVRGTQIMAALHDLSPKGSSVENRLAPVIVDRLPNRLEMLTRAALRLPGNLLGKTRTLSRQALPLMKELASVLLTEEGRRQRAPKTRFNGKLSSHRVFDAVTFSLEDIKAMRTLVPGSTVNDVVVTVISGALRRYLVRKGELPEGSLNAMVPVNMRPDPGLGARRDSADTYGNHVGVMCPQVHTDIEDPVRRLREVVRTTHTGKERLERRNGLAVMESSQLLPTTLTHSLVRAAVHFNLADHLQPVFNTVITNVPGPQFPLYLAGSRMQAFYGAGACYDTVGLFHIVFSYSGSLSISFTSCQRMLPDPELYAACLRQSYNELKKLLS</sequence>
<evidence type="ECO:0000313" key="13">
    <source>
        <dbReference type="EMBL" id="GAA4652759.1"/>
    </source>
</evidence>
<evidence type="ECO:0000256" key="10">
    <source>
        <dbReference type="ARBA" id="ARBA00048109"/>
    </source>
</evidence>
<reference evidence="14" key="1">
    <citation type="journal article" date="2019" name="Int. J. Syst. Evol. Microbiol.">
        <title>The Global Catalogue of Microorganisms (GCM) 10K type strain sequencing project: providing services to taxonomists for standard genome sequencing and annotation.</title>
        <authorList>
            <consortium name="The Broad Institute Genomics Platform"/>
            <consortium name="The Broad Institute Genome Sequencing Center for Infectious Disease"/>
            <person name="Wu L."/>
            <person name="Ma J."/>
        </authorList>
    </citation>
    <scope>NUCLEOTIDE SEQUENCE [LARGE SCALE GENOMIC DNA]</scope>
    <source>
        <strain evidence="14">JCM 17805</strain>
    </source>
</reference>